<evidence type="ECO:0000256" key="1">
    <source>
        <dbReference type="ARBA" id="ARBA00005443"/>
    </source>
</evidence>
<dbReference type="EMBL" id="OB668995">
    <property type="protein sequence ID" value="CAD7234531.1"/>
    <property type="molecule type" value="Genomic_DNA"/>
</dbReference>
<feature type="non-terminal residue" evidence="11">
    <location>
        <position position="1"/>
    </location>
</feature>
<reference evidence="11" key="1">
    <citation type="submission" date="2020-11" db="EMBL/GenBank/DDBJ databases">
        <authorList>
            <person name="Tran Van P."/>
        </authorList>
    </citation>
    <scope>NUCLEOTIDE SEQUENCE</scope>
</reference>
<evidence type="ECO:0000256" key="10">
    <source>
        <dbReference type="RuleBase" id="RU367032"/>
    </source>
</evidence>
<keyword evidence="4" id="KW-0811">Translocation</keyword>
<evidence type="ECO:0000256" key="4">
    <source>
        <dbReference type="ARBA" id="ARBA00023010"/>
    </source>
</evidence>
<dbReference type="GO" id="GO:0016560">
    <property type="term" value="P:protein import into peroxisome matrix, docking"/>
    <property type="evidence" value="ECO:0007669"/>
    <property type="project" value="UniProtKB-UniRule"/>
</dbReference>
<comment type="function">
    <text evidence="10">Component of the PEX13-PEX14 docking complex, a translocon channel that specifically mediates the import of peroxisomal cargo proteins bound to PEX5 receptor. The PEX13-PEX14 docking complex forms a large import pore which can be opened to a diameter of about 9 nm. Mechanistically, PEX5 receptor along with cargo proteins associates with the PEX14 subunit of the PEX13-PEX14 docking complex in the cytosol, leading to the insertion of the receptor into the organelle membrane with the concomitant translocation of the cargo into the peroxisome matrix.</text>
</comment>
<comment type="subcellular location">
    <subcellularLocation>
        <location evidence="9 10">Peroxisome membrane</location>
    </subcellularLocation>
</comment>
<evidence type="ECO:0000313" key="11">
    <source>
        <dbReference type="EMBL" id="CAD7234531.1"/>
    </source>
</evidence>
<dbReference type="PANTHER" id="PTHR23058:SF0">
    <property type="entry name" value="PEROXISOMAL MEMBRANE PROTEIN PEX14"/>
    <property type="match status" value="1"/>
</dbReference>
<organism evidence="11">
    <name type="scientific">Cyprideis torosa</name>
    <dbReference type="NCBI Taxonomy" id="163714"/>
    <lineage>
        <taxon>Eukaryota</taxon>
        <taxon>Metazoa</taxon>
        <taxon>Ecdysozoa</taxon>
        <taxon>Arthropoda</taxon>
        <taxon>Crustacea</taxon>
        <taxon>Oligostraca</taxon>
        <taxon>Ostracoda</taxon>
        <taxon>Podocopa</taxon>
        <taxon>Podocopida</taxon>
        <taxon>Cytherocopina</taxon>
        <taxon>Cytheroidea</taxon>
        <taxon>Cytherideidae</taxon>
        <taxon>Cyprideis</taxon>
    </lineage>
</organism>
<comment type="similarity">
    <text evidence="1 10">Belongs to the peroxin-14 family.</text>
</comment>
<feature type="non-terminal residue" evidence="11">
    <location>
        <position position="170"/>
    </location>
</feature>
<evidence type="ECO:0000256" key="8">
    <source>
        <dbReference type="ARBA" id="ARBA00029691"/>
    </source>
</evidence>
<keyword evidence="6 10" id="KW-0576">Peroxisome</keyword>
<proteinExistence type="inferred from homology"/>
<evidence type="ECO:0000256" key="5">
    <source>
        <dbReference type="ARBA" id="ARBA00023136"/>
    </source>
</evidence>
<dbReference type="OrthoDB" id="441517at2759"/>
<keyword evidence="3 10" id="KW-0653">Protein transport</keyword>
<evidence type="ECO:0000256" key="2">
    <source>
        <dbReference type="ARBA" id="ARBA00022448"/>
    </source>
</evidence>
<sequence>VNDSIGTAGSGGISSSDSLSVELASVSSNLARLVLASSLAASSLERGGVHCILVAVVQRSKRGEMQVVVVLERREVGTAVQFLANPRIAGGSEADKRNFLTRKGLREAEIHEAFRRSKQFATGTQQNYITPFLSPKPTKRQQTKDETTENLSRELHKTLLQLHNTLEEFN</sequence>
<dbReference type="GO" id="GO:1990429">
    <property type="term" value="C:peroxisomal importomer complex"/>
    <property type="evidence" value="ECO:0007669"/>
    <property type="project" value="TreeGrafter"/>
</dbReference>
<evidence type="ECO:0000256" key="6">
    <source>
        <dbReference type="ARBA" id="ARBA00023140"/>
    </source>
</evidence>
<evidence type="ECO:0000256" key="3">
    <source>
        <dbReference type="ARBA" id="ARBA00022927"/>
    </source>
</evidence>
<dbReference type="Gene3D" id="1.10.10.10">
    <property type="entry name" value="Winged helix-like DNA-binding domain superfamily/Winged helix DNA-binding domain"/>
    <property type="match status" value="1"/>
</dbReference>
<dbReference type="InterPro" id="IPR006785">
    <property type="entry name" value="Pex14_N"/>
</dbReference>
<dbReference type="InterPro" id="IPR036388">
    <property type="entry name" value="WH-like_DNA-bd_sf"/>
</dbReference>
<dbReference type="AlphaFoldDB" id="A0A7R8WT18"/>
<dbReference type="GO" id="GO:0005778">
    <property type="term" value="C:peroxisomal membrane"/>
    <property type="evidence" value="ECO:0007669"/>
    <property type="project" value="UniProtKB-SubCell"/>
</dbReference>
<dbReference type="InterPro" id="IPR025655">
    <property type="entry name" value="PEX14"/>
</dbReference>
<accession>A0A7R8WT18</accession>
<evidence type="ECO:0000256" key="9">
    <source>
        <dbReference type="ARBA" id="ARBA00046271"/>
    </source>
</evidence>
<dbReference type="GO" id="GO:0005102">
    <property type="term" value="F:signaling receptor binding"/>
    <property type="evidence" value="ECO:0007669"/>
    <property type="project" value="TreeGrafter"/>
</dbReference>
<protein>
    <recommendedName>
        <fullName evidence="7 10">Peroxisomal membrane protein PEX14</fullName>
    </recommendedName>
    <alternativeName>
        <fullName evidence="8 10">Peroxin-14</fullName>
    </alternativeName>
</protein>
<keyword evidence="5 10" id="KW-0472">Membrane</keyword>
<dbReference type="Pfam" id="PF04695">
    <property type="entry name" value="Pex14_N"/>
    <property type="match status" value="1"/>
</dbReference>
<dbReference type="PANTHER" id="PTHR23058">
    <property type="entry name" value="PEROXISOMAL MEMBRANE PROTEIN PEX14"/>
    <property type="match status" value="1"/>
</dbReference>
<evidence type="ECO:0000256" key="7">
    <source>
        <dbReference type="ARBA" id="ARBA00029502"/>
    </source>
</evidence>
<gene>
    <name evidence="11" type="ORF">CTOB1V02_LOCUS12347</name>
</gene>
<keyword evidence="2 10" id="KW-0813">Transport</keyword>
<name>A0A7R8WT18_9CRUS</name>